<reference evidence="1 2" key="1">
    <citation type="submission" date="2018-09" db="EMBL/GenBank/DDBJ databases">
        <authorList>
            <person name="Zhu H."/>
        </authorList>
    </citation>
    <scope>NUCLEOTIDE SEQUENCE [LARGE SCALE GENOMIC DNA]</scope>
    <source>
        <strain evidence="1 2">K1S02-61</strain>
    </source>
</reference>
<dbReference type="InterPro" id="IPR014917">
    <property type="entry name" value="DUF1800"/>
</dbReference>
<protein>
    <submittedName>
        <fullName evidence="1">DUF1800 domain-containing protein</fullName>
    </submittedName>
</protein>
<dbReference type="OrthoDB" id="9772295at2"/>
<evidence type="ECO:0000313" key="1">
    <source>
        <dbReference type="EMBL" id="RJG15041.1"/>
    </source>
</evidence>
<dbReference type="Pfam" id="PF08811">
    <property type="entry name" value="DUF1800"/>
    <property type="match status" value="1"/>
</dbReference>
<dbReference type="PANTHER" id="PTHR43737">
    <property type="entry name" value="BLL7424 PROTEIN"/>
    <property type="match status" value="1"/>
</dbReference>
<name>A0A418XRC9_9BURK</name>
<gene>
    <name evidence="1" type="ORF">D3872_15110</name>
</gene>
<dbReference type="PANTHER" id="PTHR43737:SF1">
    <property type="entry name" value="DUF1501 DOMAIN-CONTAINING PROTEIN"/>
    <property type="match status" value="1"/>
</dbReference>
<comment type="caution">
    <text evidence="1">The sequence shown here is derived from an EMBL/GenBank/DDBJ whole genome shotgun (WGS) entry which is preliminary data.</text>
</comment>
<proteinExistence type="predicted"/>
<accession>A0A418XRC9</accession>
<organism evidence="1 2">
    <name type="scientific">Massilia cavernae</name>
    <dbReference type="NCBI Taxonomy" id="2320864"/>
    <lineage>
        <taxon>Bacteria</taxon>
        <taxon>Pseudomonadati</taxon>
        <taxon>Pseudomonadota</taxon>
        <taxon>Betaproteobacteria</taxon>
        <taxon>Burkholderiales</taxon>
        <taxon>Oxalobacteraceae</taxon>
        <taxon>Telluria group</taxon>
        <taxon>Massilia</taxon>
    </lineage>
</organism>
<dbReference type="RefSeq" id="WP_119811578.1">
    <property type="nucleotide sequence ID" value="NZ_QYUP01000121.1"/>
</dbReference>
<dbReference type="AlphaFoldDB" id="A0A418XRC9"/>
<dbReference type="Proteomes" id="UP000284006">
    <property type="component" value="Unassembled WGS sequence"/>
</dbReference>
<sequence length="522" mass="56217">MVNGFSPASTAARISPEQASRFLSQASMGATRAQIARVQALGYSGWLDEQFAMPPSSTRWDWLVEAGFATPAFKKGERGADAAIWRKLLASPDTLRQRVTLALSEILVTSVSGFRGGWKAFTAAAYLDMLESEAFGNYRRLLEKVSTSAAMGEYLTFRGNTKFNANTGAMPDENYARELLQLFSIGLLALEADGTPKMEGGVPLETYGQDDIGGLARVFTGWNYDFAASDNTTPDFKRRPMANFPRRHERGSNAFLGSTIPANLGGEESLRRALDIIFAHPNVAPFIGRQLIQRLVCSNPSPAYVARVARTFNDDGAGAGVKGNLKAVVRAILLDDEARSPSRLDDPAFGKQREPILRMSAWARAFDADSASGAWKVGNTSNPATRLGQSPLRSPSVFNFFRPGYVPPNSAIAGAGLVAPEFQSTNESSVVGYVNFMQRAVSRGFGDVRADYSSLLPLADDAGALLNELNLVLAAGQLSAPTVALLERAVGSMPARSDPARLKRIHAALTLVLAAPEFIIQK</sequence>
<evidence type="ECO:0000313" key="2">
    <source>
        <dbReference type="Proteomes" id="UP000284006"/>
    </source>
</evidence>
<dbReference type="EMBL" id="QYUP01000121">
    <property type="protein sequence ID" value="RJG15041.1"/>
    <property type="molecule type" value="Genomic_DNA"/>
</dbReference>
<keyword evidence="2" id="KW-1185">Reference proteome</keyword>